<dbReference type="AlphaFoldDB" id="A0AAD7F1J0"/>
<protein>
    <submittedName>
        <fullName evidence="1">Uncharacterized protein</fullName>
    </submittedName>
</protein>
<gene>
    <name evidence="1" type="ORF">DFH08DRAFT_930282</name>
</gene>
<comment type="caution">
    <text evidence="1">The sequence shown here is derived from an EMBL/GenBank/DDBJ whole genome shotgun (WGS) entry which is preliminary data.</text>
</comment>
<evidence type="ECO:0000313" key="2">
    <source>
        <dbReference type="Proteomes" id="UP001218218"/>
    </source>
</evidence>
<name>A0AAD7F1J0_9AGAR</name>
<organism evidence="1 2">
    <name type="scientific">Mycena albidolilacea</name>
    <dbReference type="NCBI Taxonomy" id="1033008"/>
    <lineage>
        <taxon>Eukaryota</taxon>
        <taxon>Fungi</taxon>
        <taxon>Dikarya</taxon>
        <taxon>Basidiomycota</taxon>
        <taxon>Agaricomycotina</taxon>
        <taxon>Agaricomycetes</taxon>
        <taxon>Agaricomycetidae</taxon>
        <taxon>Agaricales</taxon>
        <taxon>Marasmiineae</taxon>
        <taxon>Mycenaceae</taxon>
        <taxon>Mycena</taxon>
    </lineage>
</organism>
<sequence length="677" mass="77162">MTTKLEKEVNWLGLPKATAEVASKSPSQLSVSHMASVGWHIALDNNQLPSELWDSVVPKMPKLTKQFAKSEPSAIADHIKKVRKMYMNTSSSDPEPVNISSHYLLKNNILDLSNEIDDARADTHVLKVCLHYVVMTGGNATSKLIKWIDRTKRNDPANAVASYPHVDLIFDESPMKAVDVAAKKIKEAALISLLRLTAIDVQDSATQNVSELTVERVVGSALSGVFYSANKVHIWSEAGCSQHSIRPSKAFTFPDIGAVRARGQANHIQPVVIIGEGKVKRRGLSDDDKPNVNKPSPHVQMAAAVHPTLILLVISHYKENNLSLEDLHSSTTFPLFDEKSMVYGIYYDEKEIRVYTHFPQVDRVDGRYVIRFYQFLVATFPLVNTSFWDRWMMAVSLFCIQKHADVISEVLKRKSWQCGRAPVLKNTKVWVGIEHGGEIFFLVDPPSGLLYPRECLFQHYCRDEKSLRMMKSLLAKVQRRRHPKFFRSCLEHYMQRSRKPRNDPHRLSHFLRHPLYQLADGVADILPPNDRVRRIEAGHRNGWLGKEYPFFGFFKLPRPEDPWLEIADREKAPERVDAKPQLLHAVHQDVAPECLGNEWFSLQQARDNLHRREDMGRVFFETHFPSLFEIRFEVVLGINSLGEGDNVQGLFELHSVYMCRARIVEGPLAVIFLSILS</sequence>
<accession>A0AAD7F1J0</accession>
<reference evidence="1" key="1">
    <citation type="submission" date="2023-03" db="EMBL/GenBank/DDBJ databases">
        <title>Massive genome expansion in bonnet fungi (Mycena s.s.) driven by repeated elements and novel gene families across ecological guilds.</title>
        <authorList>
            <consortium name="Lawrence Berkeley National Laboratory"/>
            <person name="Harder C.B."/>
            <person name="Miyauchi S."/>
            <person name="Viragh M."/>
            <person name="Kuo A."/>
            <person name="Thoen E."/>
            <person name="Andreopoulos B."/>
            <person name="Lu D."/>
            <person name="Skrede I."/>
            <person name="Drula E."/>
            <person name="Henrissat B."/>
            <person name="Morin E."/>
            <person name="Kohler A."/>
            <person name="Barry K."/>
            <person name="LaButti K."/>
            <person name="Morin E."/>
            <person name="Salamov A."/>
            <person name="Lipzen A."/>
            <person name="Mereny Z."/>
            <person name="Hegedus B."/>
            <person name="Baldrian P."/>
            <person name="Stursova M."/>
            <person name="Weitz H."/>
            <person name="Taylor A."/>
            <person name="Grigoriev I.V."/>
            <person name="Nagy L.G."/>
            <person name="Martin F."/>
            <person name="Kauserud H."/>
        </authorList>
    </citation>
    <scope>NUCLEOTIDE SEQUENCE</scope>
    <source>
        <strain evidence="1">CBHHK002</strain>
    </source>
</reference>
<dbReference type="Proteomes" id="UP001218218">
    <property type="component" value="Unassembled WGS sequence"/>
</dbReference>
<dbReference type="EMBL" id="JARIHO010000003">
    <property type="protein sequence ID" value="KAJ7364296.1"/>
    <property type="molecule type" value="Genomic_DNA"/>
</dbReference>
<keyword evidence="2" id="KW-1185">Reference proteome</keyword>
<proteinExistence type="predicted"/>
<evidence type="ECO:0000313" key="1">
    <source>
        <dbReference type="EMBL" id="KAJ7364296.1"/>
    </source>
</evidence>